<protein>
    <submittedName>
        <fullName evidence="1">Uncharacterized protein</fullName>
    </submittedName>
</protein>
<dbReference type="KEGG" id="bwa:HLV38_04645"/>
<keyword evidence="2" id="KW-1185">Reference proteome</keyword>
<accession>A0A6M8J6D2</accession>
<evidence type="ECO:0000313" key="1">
    <source>
        <dbReference type="EMBL" id="QKF07486.1"/>
    </source>
</evidence>
<dbReference type="RefSeq" id="WP_172164767.1">
    <property type="nucleotide sequence ID" value="NZ_CP053716.1"/>
</dbReference>
<evidence type="ECO:0000313" key="2">
    <source>
        <dbReference type="Proteomes" id="UP000503297"/>
    </source>
</evidence>
<organism evidence="1 2">
    <name type="scientific">Berryella wangjianweii</name>
    <dbReference type="NCBI Taxonomy" id="2734634"/>
    <lineage>
        <taxon>Bacteria</taxon>
        <taxon>Bacillati</taxon>
        <taxon>Actinomycetota</taxon>
        <taxon>Coriobacteriia</taxon>
        <taxon>Eggerthellales</taxon>
        <taxon>Eggerthellaceae</taxon>
        <taxon>Berryella</taxon>
    </lineage>
</organism>
<gene>
    <name evidence="1" type="ORF">HLV38_04645</name>
</gene>
<sequence>MRKTRINPSESAKDAIIGYAVLVLALSSALVVGLVLVALVRFMVR</sequence>
<reference evidence="2" key="1">
    <citation type="submission" date="2020-05" db="EMBL/GenBank/DDBJ databases">
        <title>Novel species in genus Nocardioides.</title>
        <authorList>
            <person name="Zhang G."/>
        </authorList>
    </citation>
    <scope>NUCLEOTIDE SEQUENCE [LARGE SCALE GENOMIC DNA]</scope>
    <source>
        <strain evidence="2">zg-1050</strain>
    </source>
</reference>
<name>A0A6M8J6D2_9ACTN</name>
<dbReference type="EMBL" id="CP053716">
    <property type="protein sequence ID" value="QKF07486.1"/>
    <property type="molecule type" value="Genomic_DNA"/>
</dbReference>
<proteinExistence type="predicted"/>
<dbReference type="AlphaFoldDB" id="A0A6M8J6D2"/>
<dbReference type="Proteomes" id="UP000503297">
    <property type="component" value="Chromosome"/>
</dbReference>